<feature type="transmembrane region" description="Helical" evidence="2">
    <location>
        <begin position="20"/>
        <end position="44"/>
    </location>
</feature>
<protein>
    <submittedName>
        <fullName evidence="3">Uncharacterized protein</fullName>
    </submittedName>
</protein>
<name>A0AAE0VK70_9BIVA</name>
<keyword evidence="2" id="KW-0812">Transmembrane</keyword>
<feature type="compositionally biased region" description="Polar residues" evidence="1">
    <location>
        <begin position="118"/>
        <end position="128"/>
    </location>
</feature>
<proteinExistence type="predicted"/>
<sequence>MVNCTDTGTALPVGVAVLSFSVLVLATIVGIIFVLFCRGILIFVTHDGERRFRRSATALSAASNSSKIDQEQLNEKNIIHGEYVNFQVSNKKENQTQVQDSAGSSGRNIGRHIRNKSENSFGNTTSGNDIDGIGSVPASRITPRLLSQQVCGTKAKGLSYSFVDITIKKDGDEFEYEEAKGFLDNKDKPTIPPAFKDNVYDRTKRRNEAYDVTYLPNNAIRSITYDHAQTQGGTGTPSNLKQNTIK</sequence>
<comment type="caution">
    <text evidence="3">The sequence shown here is derived from an EMBL/GenBank/DDBJ whole genome shotgun (WGS) entry which is preliminary data.</text>
</comment>
<feature type="region of interest" description="Disordered" evidence="1">
    <location>
        <begin position="93"/>
        <end position="129"/>
    </location>
</feature>
<evidence type="ECO:0000313" key="4">
    <source>
        <dbReference type="Proteomes" id="UP001195483"/>
    </source>
</evidence>
<evidence type="ECO:0000256" key="2">
    <source>
        <dbReference type="SAM" id="Phobius"/>
    </source>
</evidence>
<accession>A0AAE0VK70</accession>
<evidence type="ECO:0000256" key="1">
    <source>
        <dbReference type="SAM" id="MobiDB-lite"/>
    </source>
</evidence>
<feature type="compositionally biased region" description="Polar residues" evidence="1">
    <location>
        <begin position="95"/>
        <end position="107"/>
    </location>
</feature>
<dbReference type="AlphaFoldDB" id="A0AAE0VK70"/>
<keyword evidence="4" id="KW-1185">Reference proteome</keyword>
<evidence type="ECO:0000313" key="3">
    <source>
        <dbReference type="EMBL" id="KAK3579750.1"/>
    </source>
</evidence>
<organism evidence="3 4">
    <name type="scientific">Potamilus streckersoni</name>
    <dbReference type="NCBI Taxonomy" id="2493646"/>
    <lineage>
        <taxon>Eukaryota</taxon>
        <taxon>Metazoa</taxon>
        <taxon>Spiralia</taxon>
        <taxon>Lophotrochozoa</taxon>
        <taxon>Mollusca</taxon>
        <taxon>Bivalvia</taxon>
        <taxon>Autobranchia</taxon>
        <taxon>Heteroconchia</taxon>
        <taxon>Palaeoheterodonta</taxon>
        <taxon>Unionida</taxon>
        <taxon>Unionoidea</taxon>
        <taxon>Unionidae</taxon>
        <taxon>Ambleminae</taxon>
        <taxon>Lampsilini</taxon>
        <taxon>Potamilus</taxon>
    </lineage>
</organism>
<reference evidence="3" key="3">
    <citation type="submission" date="2023-05" db="EMBL/GenBank/DDBJ databases">
        <authorList>
            <person name="Smith C.H."/>
        </authorList>
    </citation>
    <scope>NUCLEOTIDE SEQUENCE</scope>
    <source>
        <strain evidence="3">CHS0354</strain>
        <tissue evidence="3">Mantle</tissue>
    </source>
</reference>
<gene>
    <name evidence="3" type="ORF">CHS0354_002401</name>
</gene>
<reference evidence="3" key="1">
    <citation type="journal article" date="2021" name="Genome Biol. Evol.">
        <title>A High-Quality Reference Genome for a Parasitic Bivalve with Doubly Uniparental Inheritance (Bivalvia: Unionida).</title>
        <authorList>
            <person name="Smith C.H."/>
        </authorList>
    </citation>
    <scope>NUCLEOTIDE SEQUENCE</scope>
    <source>
        <strain evidence="3">CHS0354</strain>
    </source>
</reference>
<dbReference type="EMBL" id="JAEAOA010000204">
    <property type="protein sequence ID" value="KAK3579750.1"/>
    <property type="molecule type" value="Genomic_DNA"/>
</dbReference>
<reference evidence="3" key="2">
    <citation type="journal article" date="2021" name="Genome Biol. Evol.">
        <title>Developing a high-quality reference genome for a parasitic bivalve with doubly uniparental inheritance (Bivalvia: Unionida).</title>
        <authorList>
            <person name="Smith C.H."/>
        </authorList>
    </citation>
    <scope>NUCLEOTIDE SEQUENCE</scope>
    <source>
        <strain evidence="3">CHS0354</strain>
        <tissue evidence="3">Mantle</tissue>
    </source>
</reference>
<dbReference type="Proteomes" id="UP001195483">
    <property type="component" value="Unassembled WGS sequence"/>
</dbReference>
<keyword evidence="2" id="KW-1133">Transmembrane helix</keyword>
<keyword evidence="2" id="KW-0472">Membrane</keyword>